<proteinExistence type="predicted"/>
<dbReference type="EMBL" id="PIEU01000125">
    <property type="protein sequence ID" value="PZL70045.1"/>
    <property type="molecule type" value="Genomic_DNA"/>
</dbReference>
<name>A0A2W4B2K8_9ENTE</name>
<evidence type="ECO:0000313" key="2">
    <source>
        <dbReference type="Proteomes" id="UP000249828"/>
    </source>
</evidence>
<dbReference type="InterPro" id="IPR016181">
    <property type="entry name" value="Acyl_CoA_acyltransferase"/>
</dbReference>
<dbReference type="Proteomes" id="UP000249828">
    <property type="component" value="Unassembled WGS sequence"/>
</dbReference>
<reference evidence="1 2" key="1">
    <citation type="submission" date="2017-11" db="EMBL/GenBank/DDBJ databases">
        <title>Draft genome sequence of Enterococcus plantarum TRW2 strain isolated from lettuce.</title>
        <authorList>
            <person name="Kim E.B."/>
            <person name="Marco M.L."/>
            <person name="Williams T.R."/>
            <person name="You I.H."/>
        </authorList>
    </citation>
    <scope>NUCLEOTIDE SEQUENCE [LARGE SCALE GENOMIC DNA]</scope>
    <source>
        <strain evidence="1 2">TRW2</strain>
    </source>
</reference>
<keyword evidence="1" id="KW-0808">Transferase</keyword>
<comment type="caution">
    <text evidence="1">The sequence shown here is derived from an EMBL/GenBank/DDBJ whole genome shotgun (WGS) entry which is preliminary data.</text>
</comment>
<gene>
    <name evidence="1" type="ORF">CI088_16200</name>
</gene>
<evidence type="ECO:0000313" key="1">
    <source>
        <dbReference type="EMBL" id="PZL70045.1"/>
    </source>
</evidence>
<keyword evidence="2" id="KW-1185">Reference proteome</keyword>
<organism evidence="1 2">
    <name type="scientific">Enterococcus plantarum</name>
    <dbReference type="NCBI Taxonomy" id="1077675"/>
    <lineage>
        <taxon>Bacteria</taxon>
        <taxon>Bacillati</taxon>
        <taxon>Bacillota</taxon>
        <taxon>Bacilli</taxon>
        <taxon>Lactobacillales</taxon>
        <taxon>Enterococcaceae</taxon>
        <taxon>Enterococcus</taxon>
    </lineage>
</organism>
<sequence>MYLKMYNDTHQSLIDHYCLSDIKLRYVREPRIAIALTQKDPRRHAVLIFEDKHLVAFLTLFEAKGSSPYSDNKNCLIVQDISTDFRHLNNGYVRQAIQLLPSFIRQHFSTIDQLMIVVNEDKAFTQALCVDAGFEDTCQLVPPIYGSQVRLQLPV</sequence>
<dbReference type="AlphaFoldDB" id="A0A2W4B2K8"/>
<dbReference type="STRING" id="1077675.BCR22_05065"/>
<dbReference type="GO" id="GO:0016740">
    <property type="term" value="F:transferase activity"/>
    <property type="evidence" value="ECO:0007669"/>
    <property type="project" value="UniProtKB-KW"/>
</dbReference>
<protein>
    <submittedName>
        <fullName evidence="1">GNAT family N-acetyltransferase</fullName>
    </submittedName>
</protein>
<dbReference type="SUPFAM" id="SSF55729">
    <property type="entry name" value="Acyl-CoA N-acyltransferases (Nat)"/>
    <property type="match status" value="1"/>
</dbReference>
<dbReference type="Gene3D" id="3.40.630.30">
    <property type="match status" value="1"/>
</dbReference>
<dbReference type="RefSeq" id="WP_111248925.1">
    <property type="nucleotide sequence ID" value="NZ_PIEU01000125.1"/>
</dbReference>
<accession>A0A2W4B2K8</accession>